<reference evidence="1" key="1">
    <citation type="journal article" date="2015" name="Nature">
        <title>Complex archaea that bridge the gap between prokaryotes and eukaryotes.</title>
        <authorList>
            <person name="Spang A."/>
            <person name="Saw J.H."/>
            <person name="Jorgensen S.L."/>
            <person name="Zaremba-Niedzwiedzka K."/>
            <person name="Martijn J."/>
            <person name="Lind A.E."/>
            <person name="van Eijk R."/>
            <person name="Schleper C."/>
            <person name="Guy L."/>
            <person name="Ettema T.J."/>
        </authorList>
    </citation>
    <scope>NUCLEOTIDE SEQUENCE</scope>
</reference>
<sequence length="101" mass="11540">MNTDTYIFGYTDADGRDEIVLCAKCGADFFKACPKEWAILRTEHAVKYPDGRKCDKCTEQVYFPSISEALAPGRIEKRNILDNDPNPRLVVYAKYLETLEL</sequence>
<proteinExistence type="predicted"/>
<dbReference type="AlphaFoldDB" id="A0A0F9H564"/>
<organism evidence="1">
    <name type="scientific">marine sediment metagenome</name>
    <dbReference type="NCBI Taxonomy" id="412755"/>
    <lineage>
        <taxon>unclassified sequences</taxon>
        <taxon>metagenomes</taxon>
        <taxon>ecological metagenomes</taxon>
    </lineage>
</organism>
<evidence type="ECO:0000313" key="1">
    <source>
        <dbReference type="EMBL" id="KKM06224.1"/>
    </source>
</evidence>
<comment type="caution">
    <text evidence="1">The sequence shown here is derived from an EMBL/GenBank/DDBJ whole genome shotgun (WGS) entry which is preliminary data.</text>
</comment>
<gene>
    <name evidence="1" type="ORF">LCGC14_1746180</name>
</gene>
<accession>A0A0F9H564</accession>
<dbReference type="EMBL" id="LAZR01016045">
    <property type="protein sequence ID" value="KKM06224.1"/>
    <property type="molecule type" value="Genomic_DNA"/>
</dbReference>
<protein>
    <submittedName>
        <fullName evidence="1">Uncharacterized protein</fullName>
    </submittedName>
</protein>
<name>A0A0F9H564_9ZZZZ</name>